<dbReference type="EC" id="2.4.1.117" evidence="4"/>
<dbReference type="GO" id="GO:0004581">
    <property type="term" value="F:dolichyl-phosphate beta-glucosyltransferase activity"/>
    <property type="evidence" value="ECO:0007669"/>
    <property type="project" value="UniProtKB-EC"/>
</dbReference>
<keyword evidence="10" id="KW-1133">Transmembrane helix</keyword>
<evidence type="ECO:0000256" key="10">
    <source>
        <dbReference type="ARBA" id="ARBA00022989"/>
    </source>
</evidence>
<gene>
    <name evidence="14" type="ordered locus">trd_1535</name>
</gene>
<dbReference type="Proteomes" id="UP000000447">
    <property type="component" value="Chromosome"/>
</dbReference>
<evidence type="ECO:0000256" key="1">
    <source>
        <dbReference type="ARBA" id="ARBA00004389"/>
    </source>
</evidence>
<evidence type="ECO:0000256" key="2">
    <source>
        <dbReference type="ARBA" id="ARBA00004922"/>
    </source>
</evidence>
<evidence type="ECO:0000256" key="8">
    <source>
        <dbReference type="ARBA" id="ARBA00022824"/>
    </source>
</evidence>
<keyword evidence="9" id="KW-0735">Signal-anchor</keyword>
<keyword evidence="5" id="KW-0328">Glycosyltransferase</keyword>
<feature type="domain" description="Glycosyltransferase 2-like" evidence="13">
    <location>
        <begin position="6"/>
        <end position="173"/>
    </location>
</feature>
<evidence type="ECO:0000256" key="7">
    <source>
        <dbReference type="ARBA" id="ARBA00022692"/>
    </source>
</evidence>
<dbReference type="InterPro" id="IPR035518">
    <property type="entry name" value="DPG_synthase"/>
</dbReference>
<dbReference type="PANTHER" id="PTHR10859">
    <property type="entry name" value="GLYCOSYL TRANSFERASE"/>
    <property type="match status" value="1"/>
</dbReference>
<evidence type="ECO:0000256" key="4">
    <source>
        <dbReference type="ARBA" id="ARBA00012583"/>
    </source>
</evidence>
<sequence>MTVDISLVIPAYNEEQRLPRSLEAIAAYLTSQPWKWEVIVADDGSEDTTPDIVRAWSARDPRFVLLRLPHRGKAAAVRSGVLAAHGRFILFTDADLSTPIEYVETALALLREGWDIVIGSREGAAARRIGEPWHRHAMGRVYNWLVQLLLLPGIEDTQCGFKGFRREVAHDLFLRTHLYRDGQRPIRGPRVTGFDVEVLYIARRRGYRLAVLPVTWRHVEGSKVRPAVDSLLMLRDVLAVRWNAWRGAYDGEVAPAQERLPGD</sequence>
<evidence type="ECO:0000256" key="5">
    <source>
        <dbReference type="ARBA" id="ARBA00022676"/>
    </source>
</evidence>
<dbReference type="AlphaFoldDB" id="B9KZR5"/>
<proteinExistence type="inferred from homology"/>
<evidence type="ECO:0000256" key="6">
    <source>
        <dbReference type="ARBA" id="ARBA00022679"/>
    </source>
</evidence>
<dbReference type="HOGENOM" id="CLU_033536_9_0_0"/>
<dbReference type="OrthoDB" id="9810303at2"/>
<dbReference type="InterPro" id="IPR029044">
    <property type="entry name" value="Nucleotide-diphossugar_trans"/>
</dbReference>
<dbReference type="Gene3D" id="3.90.550.10">
    <property type="entry name" value="Spore Coat Polysaccharide Biosynthesis Protein SpsA, Chain A"/>
    <property type="match status" value="1"/>
</dbReference>
<keyword evidence="8" id="KW-0256">Endoplasmic reticulum</keyword>
<dbReference type="InterPro" id="IPR001173">
    <property type="entry name" value="Glyco_trans_2-like"/>
</dbReference>
<dbReference type="GO" id="GO:0006487">
    <property type="term" value="P:protein N-linked glycosylation"/>
    <property type="evidence" value="ECO:0007669"/>
    <property type="project" value="TreeGrafter"/>
</dbReference>
<dbReference type="SUPFAM" id="SSF53448">
    <property type="entry name" value="Nucleotide-diphospho-sugar transferases"/>
    <property type="match status" value="1"/>
</dbReference>
<dbReference type="CAZy" id="GT2">
    <property type="family name" value="Glycosyltransferase Family 2"/>
</dbReference>
<accession>B9KZR5</accession>
<dbReference type="PANTHER" id="PTHR10859:SF91">
    <property type="entry name" value="DOLICHYL-PHOSPHATE BETA-GLUCOSYLTRANSFERASE"/>
    <property type="match status" value="1"/>
</dbReference>
<evidence type="ECO:0000313" key="15">
    <source>
        <dbReference type="Proteomes" id="UP000000447"/>
    </source>
</evidence>
<organism evidence="14 15">
    <name type="scientific">Thermomicrobium roseum (strain ATCC 27502 / DSM 5159 / P-2)</name>
    <dbReference type="NCBI Taxonomy" id="309801"/>
    <lineage>
        <taxon>Bacteria</taxon>
        <taxon>Pseudomonadati</taxon>
        <taxon>Thermomicrobiota</taxon>
        <taxon>Thermomicrobia</taxon>
        <taxon>Thermomicrobiales</taxon>
        <taxon>Thermomicrobiaceae</taxon>
        <taxon>Thermomicrobium</taxon>
    </lineage>
</organism>
<keyword evidence="11" id="KW-0472">Membrane</keyword>
<keyword evidence="6" id="KW-0808">Transferase</keyword>
<reference evidence="14 15" key="1">
    <citation type="journal article" date="2009" name="PLoS ONE">
        <title>Complete genome sequence of the aerobic CO-oxidizing thermophile Thermomicrobium roseum.</title>
        <authorList>
            <person name="Wu D."/>
            <person name="Raymond J."/>
            <person name="Wu M."/>
            <person name="Chatterji S."/>
            <person name="Ren Q."/>
            <person name="Graham J.E."/>
            <person name="Bryant D.A."/>
            <person name="Robb F."/>
            <person name="Colman A."/>
            <person name="Tallon L.J."/>
            <person name="Badger J.H."/>
            <person name="Madupu R."/>
            <person name="Ward N.L."/>
            <person name="Eisen J.A."/>
        </authorList>
    </citation>
    <scope>NUCLEOTIDE SEQUENCE [LARGE SCALE GENOMIC DNA]</scope>
    <source>
        <strain evidence="15">ATCC 27502 / DSM 5159 / P-2</strain>
    </source>
</reference>
<keyword evidence="7" id="KW-0812">Transmembrane</keyword>
<dbReference type="KEGG" id="tro:trd_1535"/>
<evidence type="ECO:0000256" key="12">
    <source>
        <dbReference type="ARBA" id="ARBA00045097"/>
    </source>
</evidence>
<evidence type="ECO:0000256" key="9">
    <source>
        <dbReference type="ARBA" id="ARBA00022968"/>
    </source>
</evidence>
<keyword evidence="15" id="KW-1185">Reference proteome</keyword>
<dbReference type="Pfam" id="PF00535">
    <property type="entry name" value="Glycos_transf_2"/>
    <property type="match status" value="1"/>
</dbReference>
<dbReference type="eggNOG" id="COG0463">
    <property type="taxonomic scope" value="Bacteria"/>
</dbReference>
<dbReference type="RefSeq" id="WP_015922482.1">
    <property type="nucleotide sequence ID" value="NC_011959.1"/>
</dbReference>
<name>B9KZR5_THERP</name>
<evidence type="ECO:0000259" key="13">
    <source>
        <dbReference type="Pfam" id="PF00535"/>
    </source>
</evidence>
<evidence type="ECO:0000313" key="14">
    <source>
        <dbReference type="EMBL" id="ACM04787.1"/>
    </source>
</evidence>
<comment type="catalytic activity">
    <reaction evidence="12">
        <text>a di-trans,poly-cis-dolichyl phosphate + UDP-alpha-D-glucose = a di-trans,poly-cis-dolichyl beta-D-glucosyl phosphate + UDP</text>
        <dbReference type="Rhea" id="RHEA:15401"/>
        <dbReference type="Rhea" id="RHEA-COMP:19498"/>
        <dbReference type="Rhea" id="RHEA-COMP:19502"/>
        <dbReference type="ChEBI" id="CHEBI:57525"/>
        <dbReference type="ChEBI" id="CHEBI:57683"/>
        <dbReference type="ChEBI" id="CHEBI:58223"/>
        <dbReference type="ChEBI" id="CHEBI:58885"/>
        <dbReference type="EC" id="2.4.1.117"/>
    </reaction>
    <physiologicalReaction direction="left-to-right" evidence="12">
        <dbReference type="Rhea" id="RHEA:15402"/>
    </physiologicalReaction>
</comment>
<protein>
    <recommendedName>
        <fullName evidence="4">dolichyl-phosphate beta-glucosyltransferase</fullName>
        <ecNumber evidence="4">2.4.1.117</ecNumber>
    </recommendedName>
</protein>
<evidence type="ECO:0000256" key="11">
    <source>
        <dbReference type="ARBA" id="ARBA00023136"/>
    </source>
</evidence>
<dbReference type="CDD" id="cd04188">
    <property type="entry name" value="DPG_synthase"/>
    <property type="match status" value="1"/>
</dbReference>
<comment type="similarity">
    <text evidence="3">Belongs to the glycosyltransferase 2 family.</text>
</comment>
<evidence type="ECO:0000256" key="3">
    <source>
        <dbReference type="ARBA" id="ARBA00006739"/>
    </source>
</evidence>
<comment type="pathway">
    <text evidence="2">Protein modification; protein glycosylation.</text>
</comment>
<dbReference type="STRING" id="309801.trd_1535"/>
<dbReference type="EMBL" id="CP001275">
    <property type="protein sequence ID" value="ACM04787.1"/>
    <property type="molecule type" value="Genomic_DNA"/>
</dbReference>
<comment type="subcellular location">
    <subcellularLocation>
        <location evidence="1">Endoplasmic reticulum membrane</location>
        <topology evidence="1">Single-pass membrane protein</topology>
    </subcellularLocation>
</comment>